<keyword evidence="3" id="KW-0690">Ribosome biogenesis</keyword>
<dbReference type="GO" id="GO:0032040">
    <property type="term" value="C:small-subunit processome"/>
    <property type="evidence" value="ECO:0007669"/>
    <property type="project" value="EnsemblFungi"/>
</dbReference>
<evidence type="ECO:0000259" key="8">
    <source>
        <dbReference type="PROSITE" id="PS51358"/>
    </source>
</evidence>
<sequence length="512" mass="57294">MPLLLLYETSSGYALFERIESEEIGQEMEEVQQSVLDLARFSKIVKLKSFQPFKSAAHALENIMDVSEGICNPSLKAFLELNLPKSGKKQKVQLGVSESNLGGSIKAELGCDCIHNETVRELLRGIRLHAERLMGQLREGDLDKAQLGLGHAYSRAKVKFNVNRADNMIIQSINLLDQLDKDVNTFSMRVREWYGWHFPELVKIVNDNAMYAKLVKFIKNKGDLGEDKSEDLEEILGDPIKTKMVLDAARASMGTDISEVDMANIESFADRVIALTDYRKRLHEYLVSKMHLVAPNLSALIGEMVGARLIAHAGSLTNLSKLPASTVQILGAEKALFRALKTKGNTPKYGLIFHSSFIGRAAQKNKGRISRVLANKCSIACRIDCFLDTPTSKFGELLREQVEERLRFYEEGVTPRKNAEVMQKALAEVGMADLMDVDAAEESEEEAEAEPETPKKRKSDDSEETPKKKEKKDKKDKKKDKKAKKAEATSDAEAQTPSSEKKKKKKSKKEKS</sequence>
<name>A0A0L0HU41_SPIPD</name>
<dbReference type="STRING" id="645134.A0A0L0HU41"/>
<evidence type="ECO:0000313" key="10">
    <source>
        <dbReference type="Proteomes" id="UP000053201"/>
    </source>
</evidence>
<evidence type="ECO:0000256" key="6">
    <source>
        <dbReference type="ARBA" id="ARBA00056216"/>
    </source>
</evidence>
<dbReference type="SMART" id="SM00931">
    <property type="entry name" value="NOSIC"/>
    <property type="match status" value="1"/>
</dbReference>
<dbReference type="Pfam" id="PF01798">
    <property type="entry name" value="Nop"/>
    <property type="match status" value="1"/>
</dbReference>
<dbReference type="FunFam" id="1.10.246.90:FF:000001">
    <property type="entry name" value="Nucleolar protein 56"/>
    <property type="match status" value="1"/>
</dbReference>
<proteinExistence type="inferred from homology"/>
<comment type="function">
    <text evidence="6">Required for 60S ribosomal subunit synthesis.</text>
</comment>
<dbReference type="Pfam" id="PF08156">
    <property type="entry name" value="NOP5NT"/>
    <property type="match status" value="1"/>
</dbReference>
<dbReference type="Gene3D" id="1.10.246.90">
    <property type="entry name" value="Nop domain"/>
    <property type="match status" value="1"/>
</dbReference>
<dbReference type="InterPro" id="IPR002687">
    <property type="entry name" value="Nop_dom"/>
</dbReference>
<feature type="compositionally biased region" description="Acidic residues" evidence="7">
    <location>
        <begin position="439"/>
        <end position="451"/>
    </location>
</feature>
<dbReference type="Gene3D" id="1.10.287.4070">
    <property type="match status" value="1"/>
</dbReference>
<protein>
    <recommendedName>
        <fullName evidence="5">Nucleolar protein 56</fullName>
    </recommendedName>
</protein>
<dbReference type="Proteomes" id="UP000053201">
    <property type="component" value="Unassembled WGS sequence"/>
</dbReference>
<feature type="compositionally biased region" description="Basic residues" evidence="7">
    <location>
        <begin position="501"/>
        <end position="512"/>
    </location>
</feature>
<dbReference type="InterPro" id="IPR012976">
    <property type="entry name" value="NOSIC"/>
</dbReference>
<feature type="compositionally biased region" description="Basic residues" evidence="7">
    <location>
        <begin position="468"/>
        <end position="484"/>
    </location>
</feature>
<evidence type="ECO:0000256" key="7">
    <source>
        <dbReference type="SAM" id="MobiDB-lite"/>
    </source>
</evidence>
<keyword evidence="10" id="KW-1185">Reference proteome</keyword>
<evidence type="ECO:0000256" key="3">
    <source>
        <dbReference type="ARBA" id="ARBA00022517"/>
    </source>
</evidence>
<gene>
    <name evidence="9" type="ORF">SPPG_00331</name>
</gene>
<dbReference type="FunFam" id="1.10.287.4070:FF:000002">
    <property type="entry name" value="Nucleolar protein 56"/>
    <property type="match status" value="1"/>
</dbReference>
<dbReference type="InterPro" id="IPR045056">
    <property type="entry name" value="Nop56/Nop58"/>
</dbReference>
<dbReference type="SUPFAM" id="SSF89124">
    <property type="entry name" value="Nop domain"/>
    <property type="match status" value="1"/>
</dbReference>
<dbReference type="VEuPathDB" id="FungiDB:SPPG_00331"/>
<dbReference type="EMBL" id="KQ257450">
    <property type="protein sequence ID" value="KND04613.1"/>
    <property type="molecule type" value="Genomic_DNA"/>
</dbReference>
<organism evidence="9 10">
    <name type="scientific">Spizellomyces punctatus (strain DAOM BR117)</name>
    <dbReference type="NCBI Taxonomy" id="645134"/>
    <lineage>
        <taxon>Eukaryota</taxon>
        <taxon>Fungi</taxon>
        <taxon>Fungi incertae sedis</taxon>
        <taxon>Chytridiomycota</taxon>
        <taxon>Chytridiomycota incertae sedis</taxon>
        <taxon>Chytridiomycetes</taxon>
        <taxon>Spizellomycetales</taxon>
        <taxon>Spizellomycetaceae</taxon>
        <taxon>Spizellomyces</taxon>
    </lineage>
</organism>
<dbReference type="GO" id="GO:0000494">
    <property type="term" value="P:box C/D sno(s)RNA 3'-end processing"/>
    <property type="evidence" value="ECO:0007669"/>
    <property type="project" value="EnsemblFungi"/>
</dbReference>
<dbReference type="RefSeq" id="XP_016612652.1">
    <property type="nucleotide sequence ID" value="XM_016748658.1"/>
</dbReference>
<dbReference type="InterPro" id="IPR036070">
    <property type="entry name" value="Nop_dom_sf"/>
</dbReference>
<dbReference type="PANTHER" id="PTHR10894">
    <property type="entry name" value="NUCLEOLAR PROTEIN 5 NUCLEOLAR PROTEIN NOP5 NOP58"/>
    <property type="match status" value="1"/>
</dbReference>
<dbReference type="InParanoid" id="A0A0L0HU41"/>
<keyword evidence="4" id="KW-0539">Nucleus</keyword>
<dbReference type="GO" id="GO:0031428">
    <property type="term" value="C:box C/D methylation guide snoRNP complex"/>
    <property type="evidence" value="ECO:0007669"/>
    <property type="project" value="EnsemblFungi"/>
</dbReference>
<dbReference type="AlphaFoldDB" id="A0A0L0HU41"/>
<evidence type="ECO:0000256" key="1">
    <source>
        <dbReference type="ARBA" id="ARBA00004604"/>
    </source>
</evidence>
<evidence type="ECO:0000256" key="4">
    <source>
        <dbReference type="ARBA" id="ARBA00023242"/>
    </source>
</evidence>
<evidence type="ECO:0000313" key="9">
    <source>
        <dbReference type="EMBL" id="KND04613.1"/>
    </source>
</evidence>
<evidence type="ECO:0000256" key="5">
    <source>
        <dbReference type="ARBA" id="ARBA00040742"/>
    </source>
</evidence>
<dbReference type="PANTHER" id="PTHR10894:SF0">
    <property type="entry name" value="NUCLEOLAR PROTEIN 56"/>
    <property type="match status" value="1"/>
</dbReference>
<accession>A0A0L0HU41</accession>
<comment type="similarity">
    <text evidence="2">Belongs to the NOP5/NOP56 family.</text>
</comment>
<reference evidence="9 10" key="1">
    <citation type="submission" date="2009-08" db="EMBL/GenBank/DDBJ databases">
        <title>The Genome Sequence of Spizellomyces punctatus strain DAOM BR117.</title>
        <authorList>
            <consortium name="The Broad Institute Genome Sequencing Platform"/>
            <person name="Russ C."/>
            <person name="Cuomo C."/>
            <person name="Shea T."/>
            <person name="Young S.K."/>
            <person name="Zeng Q."/>
            <person name="Koehrsen M."/>
            <person name="Haas B."/>
            <person name="Borodovsky M."/>
            <person name="Guigo R."/>
            <person name="Alvarado L."/>
            <person name="Berlin A."/>
            <person name="Bochicchio J."/>
            <person name="Borenstein D."/>
            <person name="Chapman S."/>
            <person name="Chen Z."/>
            <person name="Engels R."/>
            <person name="Freedman E."/>
            <person name="Gellesch M."/>
            <person name="Goldberg J."/>
            <person name="Griggs A."/>
            <person name="Gujja S."/>
            <person name="Heiman D."/>
            <person name="Hepburn T."/>
            <person name="Howarth C."/>
            <person name="Jen D."/>
            <person name="Larson L."/>
            <person name="Lewis B."/>
            <person name="Mehta T."/>
            <person name="Park D."/>
            <person name="Pearson M."/>
            <person name="Roberts A."/>
            <person name="Saif S."/>
            <person name="Shenoy N."/>
            <person name="Sisk P."/>
            <person name="Stolte C."/>
            <person name="Sykes S."/>
            <person name="Thomson T."/>
            <person name="Walk T."/>
            <person name="White J."/>
            <person name="Yandava C."/>
            <person name="Burger G."/>
            <person name="Gray M.W."/>
            <person name="Holland P.W.H."/>
            <person name="King N."/>
            <person name="Lang F.B.F."/>
            <person name="Roger A.J."/>
            <person name="Ruiz-Trillo I."/>
            <person name="Lander E."/>
            <person name="Nusbaum C."/>
        </authorList>
    </citation>
    <scope>NUCLEOTIDE SEQUENCE [LARGE SCALE GENOMIC DNA]</scope>
    <source>
        <strain evidence="9 10">DAOM BR117</strain>
    </source>
</reference>
<dbReference type="OrthoDB" id="6780543at2759"/>
<dbReference type="InterPro" id="IPR042239">
    <property type="entry name" value="Nop_C"/>
</dbReference>
<dbReference type="GeneID" id="27684064"/>
<feature type="compositionally biased region" description="Basic and acidic residues" evidence="7">
    <location>
        <begin position="452"/>
        <end position="467"/>
    </location>
</feature>
<comment type="subcellular location">
    <subcellularLocation>
        <location evidence="1">Nucleus</location>
        <location evidence="1">Nucleolus</location>
    </subcellularLocation>
</comment>
<dbReference type="FunCoup" id="A0A0L0HU41">
    <property type="interactions" value="869"/>
</dbReference>
<dbReference type="OMA" id="PDNYMFA"/>
<dbReference type="PROSITE" id="PS51358">
    <property type="entry name" value="NOP"/>
    <property type="match status" value="1"/>
</dbReference>
<evidence type="ECO:0000256" key="2">
    <source>
        <dbReference type="ARBA" id="ARBA00009211"/>
    </source>
</evidence>
<feature type="domain" description="Nop" evidence="8">
    <location>
        <begin position="293"/>
        <end position="411"/>
    </location>
</feature>
<dbReference type="GO" id="GO:0030515">
    <property type="term" value="F:snoRNA binding"/>
    <property type="evidence" value="ECO:0007669"/>
    <property type="project" value="InterPro"/>
</dbReference>
<dbReference type="eggNOG" id="KOG2573">
    <property type="taxonomic scope" value="Eukaryota"/>
</dbReference>
<dbReference type="InterPro" id="IPR012974">
    <property type="entry name" value="NOP58/56_N"/>
</dbReference>
<dbReference type="GO" id="GO:0000452">
    <property type="term" value="P:snoRNA guided rRNA 2'-O-methylation"/>
    <property type="evidence" value="ECO:0007669"/>
    <property type="project" value="EnsemblFungi"/>
</dbReference>
<feature type="region of interest" description="Disordered" evidence="7">
    <location>
        <begin position="439"/>
        <end position="512"/>
    </location>
</feature>